<dbReference type="PROSITE" id="PS00061">
    <property type="entry name" value="ADH_SHORT"/>
    <property type="match status" value="1"/>
</dbReference>
<keyword evidence="2" id="KW-0560">Oxidoreductase</keyword>
<evidence type="ECO:0000256" key="2">
    <source>
        <dbReference type="ARBA" id="ARBA00023002"/>
    </source>
</evidence>
<proteinExistence type="inferred from homology"/>
<accession>A0A7Z2GMK1</accession>
<dbReference type="SUPFAM" id="SSF51735">
    <property type="entry name" value="NAD(P)-binding Rossmann-fold domains"/>
    <property type="match status" value="1"/>
</dbReference>
<sequence>MTTHTATAPGESRPVALVTGAARGIGAAIALQLAKRGFDVALADLRFDDGDALRASIEATGARADLFVGDIARLDEHEALLAQVLAWAAKPLDCLVNNAGVAPEQRVDLLEMSAASFDRVLDINLRGTLFLTQCVARHMAGTASEHARAIVSVSSVSAEMASPERAEYCVSKAGIAMLTKLFAVRLAPLGIGVFEVRPGIIATPMTQAVAEKYTKRIEEGLVPAARWGQPEDVARAVAALADGSFGFATGSVVNVDGALSVARL</sequence>
<feature type="domain" description="Ketoreductase" evidence="3">
    <location>
        <begin position="14"/>
        <end position="197"/>
    </location>
</feature>
<reference evidence="4 5" key="1">
    <citation type="submission" date="2019-12" db="EMBL/GenBank/DDBJ databases">
        <title>Paraburkholderia acidiphila 7Q-K02 sp. nov and Paraburkholderia acidisoli DHF22 sp. nov., two strains isolated from forest soil.</title>
        <authorList>
            <person name="Gao Z."/>
            <person name="Qiu L."/>
        </authorList>
    </citation>
    <scope>NUCLEOTIDE SEQUENCE [LARGE SCALE GENOMIC DNA]</scope>
    <source>
        <strain evidence="4 5">DHF22</strain>
    </source>
</reference>
<protein>
    <submittedName>
        <fullName evidence="4">3-ketoacyl-ACP reductase</fullName>
    </submittedName>
</protein>
<dbReference type="PANTHER" id="PTHR42760:SF123">
    <property type="entry name" value="OXIDOREDUCTASE"/>
    <property type="match status" value="1"/>
</dbReference>
<dbReference type="InterPro" id="IPR002347">
    <property type="entry name" value="SDR_fam"/>
</dbReference>
<dbReference type="PRINTS" id="PR00080">
    <property type="entry name" value="SDRFAMILY"/>
</dbReference>
<gene>
    <name evidence="4" type="ORF">FAZ98_21425</name>
</gene>
<dbReference type="InterPro" id="IPR036291">
    <property type="entry name" value="NAD(P)-bd_dom_sf"/>
</dbReference>
<name>A0A7Z2GMK1_9BURK</name>
<evidence type="ECO:0000313" key="4">
    <source>
        <dbReference type="EMBL" id="QGZ64285.1"/>
    </source>
</evidence>
<dbReference type="InterPro" id="IPR057326">
    <property type="entry name" value="KR_dom"/>
</dbReference>
<dbReference type="InterPro" id="IPR020904">
    <property type="entry name" value="Sc_DH/Rdtase_CS"/>
</dbReference>
<dbReference type="Proteomes" id="UP000433577">
    <property type="component" value="Chromosome 2"/>
</dbReference>
<dbReference type="Gene3D" id="3.40.50.720">
    <property type="entry name" value="NAD(P)-binding Rossmann-like Domain"/>
    <property type="match status" value="1"/>
</dbReference>
<dbReference type="PRINTS" id="PR00081">
    <property type="entry name" value="GDHRDH"/>
</dbReference>
<organism evidence="4 5">
    <name type="scientific">Paraburkholderia acidisoli</name>
    <dbReference type="NCBI Taxonomy" id="2571748"/>
    <lineage>
        <taxon>Bacteria</taxon>
        <taxon>Pseudomonadati</taxon>
        <taxon>Pseudomonadota</taxon>
        <taxon>Betaproteobacteria</taxon>
        <taxon>Burkholderiales</taxon>
        <taxon>Burkholderiaceae</taxon>
        <taxon>Paraburkholderia</taxon>
    </lineage>
</organism>
<dbReference type="OrthoDB" id="9806974at2"/>
<dbReference type="RefSeq" id="WP_158953561.1">
    <property type="nucleotide sequence ID" value="NZ_CP046914.1"/>
</dbReference>
<dbReference type="GO" id="GO:0030497">
    <property type="term" value="P:fatty acid elongation"/>
    <property type="evidence" value="ECO:0007669"/>
    <property type="project" value="TreeGrafter"/>
</dbReference>
<dbReference type="FunFam" id="3.40.50.720:FF:000173">
    <property type="entry name" value="3-oxoacyl-[acyl-carrier protein] reductase"/>
    <property type="match status" value="1"/>
</dbReference>
<keyword evidence="5" id="KW-1185">Reference proteome</keyword>
<evidence type="ECO:0000259" key="3">
    <source>
        <dbReference type="SMART" id="SM00822"/>
    </source>
</evidence>
<dbReference type="EMBL" id="CP046914">
    <property type="protein sequence ID" value="QGZ64285.1"/>
    <property type="molecule type" value="Genomic_DNA"/>
</dbReference>
<dbReference type="KEGG" id="pacs:FAZ98_21425"/>
<evidence type="ECO:0000256" key="1">
    <source>
        <dbReference type="ARBA" id="ARBA00006484"/>
    </source>
</evidence>
<dbReference type="Pfam" id="PF13561">
    <property type="entry name" value="adh_short_C2"/>
    <property type="match status" value="1"/>
</dbReference>
<dbReference type="GO" id="GO:0016616">
    <property type="term" value="F:oxidoreductase activity, acting on the CH-OH group of donors, NAD or NADP as acceptor"/>
    <property type="evidence" value="ECO:0007669"/>
    <property type="project" value="TreeGrafter"/>
</dbReference>
<evidence type="ECO:0000313" key="5">
    <source>
        <dbReference type="Proteomes" id="UP000433577"/>
    </source>
</evidence>
<dbReference type="SMART" id="SM00822">
    <property type="entry name" value="PKS_KR"/>
    <property type="match status" value="1"/>
</dbReference>
<comment type="similarity">
    <text evidence="1">Belongs to the short-chain dehydrogenases/reductases (SDR) family.</text>
</comment>
<dbReference type="PANTHER" id="PTHR42760">
    <property type="entry name" value="SHORT-CHAIN DEHYDROGENASES/REDUCTASES FAMILY MEMBER"/>
    <property type="match status" value="1"/>
</dbReference>
<dbReference type="NCBIfam" id="NF009386">
    <property type="entry name" value="PRK12745.1"/>
    <property type="match status" value="1"/>
</dbReference>
<dbReference type="AlphaFoldDB" id="A0A7Z2GMK1"/>